<evidence type="ECO:0000256" key="6">
    <source>
        <dbReference type="SAM" id="Phobius"/>
    </source>
</evidence>
<dbReference type="PANTHER" id="PTHR42920">
    <property type="entry name" value="OS03G0707200 PROTEIN-RELATED"/>
    <property type="match status" value="1"/>
</dbReference>
<feature type="chain" id="PRO_5031120216" description="EamA domain-containing protein" evidence="7">
    <location>
        <begin position="19"/>
        <end position="489"/>
    </location>
</feature>
<evidence type="ECO:0000256" key="5">
    <source>
        <dbReference type="ARBA" id="ARBA00023136"/>
    </source>
</evidence>
<feature type="transmembrane region" description="Helical" evidence="6">
    <location>
        <begin position="417"/>
        <end position="438"/>
    </location>
</feature>
<evidence type="ECO:0000256" key="7">
    <source>
        <dbReference type="SAM" id="SignalP"/>
    </source>
</evidence>
<feature type="transmembrane region" description="Helical" evidence="6">
    <location>
        <begin position="329"/>
        <end position="347"/>
    </location>
</feature>
<comment type="subcellular location">
    <subcellularLocation>
        <location evidence="1">Cell membrane</location>
        <topology evidence="1">Multi-pass membrane protein</topology>
    </subcellularLocation>
</comment>
<dbReference type="EMBL" id="HBIM01011944">
    <property type="protein sequence ID" value="CAE0412563.1"/>
    <property type="molecule type" value="Transcribed_RNA"/>
</dbReference>
<name>A0A7S3L6W3_9STRA</name>
<dbReference type="InterPro" id="IPR051258">
    <property type="entry name" value="Diverse_Substrate_Transporter"/>
</dbReference>
<evidence type="ECO:0008006" key="9">
    <source>
        <dbReference type="Google" id="ProtNLM"/>
    </source>
</evidence>
<evidence type="ECO:0000256" key="2">
    <source>
        <dbReference type="ARBA" id="ARBA00022475"/>
    </source>
</evidence>
<accession>A0A7S3L6W3</accession>
<feature type="signal peptide" evidence="7">
    <location>
        <begin position="1"/>
        <end position="18"/>
    </location>
</feature>
<dbReference type="SUPFAM" id="SSF103481">
    <property type="entry name" value="Multidrug resistance efflux transporter EmrE"/>
    <property type="match status" value="2"/>
</dbReference>
<keyword evidence="5 6" id="KW-0472">Membrane</keyword>
<proteinExistence type="predicted"/>
<evidence type="ECO:0000256" key="4">
    <source>
        <dbReference type="ARBA" id="ARBA00022989"/>
    </source>
</evidence>
<dbReference type="AlphaFoldDB" id="A0A7S3L6W3"/>
<gene>
    <name evidence="8" type="ORF">ACOF00016_LOCUS9825</name>
</gene>
<protein>
    <recommendedName>
        <fullName evidence="9">EamA domain-containing protein</fullName>
    </recommendedName>
</protein>
<feature type="transmembrane region" description="Helical" evidence="6">
    <location>
        <begin position="289"/>
        <end position="309"/>
    </location>
</feature>
<keyword evidence="4 6" id="KW-1133">Transmembrane helix</keyword>
<sequence>MMFTKLVLWCSALGGVSSFLAAPPLSLPRTQTSFLSSSGVSHPSRQRRVKHDRPSLALPMAFVGGEGNAALEDVSYAAATMAEPYASDLVKAEADYAVEQSSAHLPWLEQPSLLVGRCLALAAAAIYGTNFAAVKLLSDSLPVSLSASLRFGIGAIATTAVVLVSEYNRDKAEAGEQYFQLYEASEEDPEVIPVSKAELYKERTDAMWAGAEVGLWYAVGYIVQALALLEVDASKSAFFNAAAILVVPVLDMAFKGRPLGLPGAISISLAMFGMGLLQLGGMDRLSESAFSLADVFCACQAIFFGIGYWRLENGAGKFPGQAGRITMGILLGVAFGAFSYSMLMGIVPPPEAIVLTLYHMPMLTASLLWTGLGSTAFALYLETVALKAITATELTILMTSVSLWGSAFAYVTMGETLTPIGMAGGAMLLGGCLVSSLMGEKEPELEASFVLGEDDMALLVSEATDYESIEEAIAVSAETTSYVENDDSA</sequence>
<keyword evidence="2" id="KW-1003">Cell membrane</keyword>
<feature type="transmembrane region" description="Helical" evidence="6">
    <location>
        <begin position="259"/>
        <end position="277"/>
    </location>
</feature>
<feature type="transmembrane region" description="Helical" evidence="6">
    <location>
        <begin position="388"/>
        <end position="411"/>
    </location>
</feature>
<evidence type="ECO:0000256" key="1">
    <source>
        <dbReference type="ARBA" id="ARBA00004651"/>
    </source>
</evidence>
<keyword evidence="7" id="KW-0732">Signal</keyword>
<evidence type="ECO:0000256" key="3">
    <source>
        <dbReference type="ARBA" id="ARBA00022692"/>
    </source>
</evidence>
<organism evidence="8">
    <name type="scientific">Amphora coffeiformis</name>
    <dbReference type="NCBI Taxonomy" id="265554"/>
    <lineage>
        <taxon>Eukaryota</taxon>
        <taxon>Sar</taxon>
        <taxon>Stramenopiles</taxon>
        <taxon>Ochrophyta</taxon>
        <taxon>Bacillariophyta</taxon>
        <taxon>Bacillariophyceae</taxon>
        <taxon>Bacillariophycidae</taxon>
        <taxon>Thalassiophysales</taxon>
        <taxon>Catenulaceae</taxon>
        <taxon>Amphora</taxon>
    </lineage>
</organism>
<evidence type="ECO:0000313" key="8">
    <source>
        <dbReference type="EMBL" id="CAE0412563.1"/>
    </source>
</evidence>
<feature type="transmembrane region" description="Helical" evidence="6">
    <location>
        <begin position="237"/>
        <end position="254"/>
    </location>
</feature>
<dbReference type="GO" id="GO:0005886">
    <property type="term" value="C:plasma membrane"/>
    <property type="evidence" value="ECO:0007669"/>
    <property type="project" value="UniProtKB-SubCell"/>
</dbReference>
<reference evidence="8" key="1">
    <citation type="submission" date="2021-01" db="EMBL/GenBank/DDBJ databases">
        <authorList>
            <person name="Corre E."/>
            <person name="Pelletier E."/>
            <person name="Niang G."/>
            <person name="Scheremetjew M."/>
            <person name="Finn R."/>
            <person name="Kale V."/>
            <person name="Holt S."/>
            <person name="Cochrane G."/>
            <person name="Meng A."/>
            <person name="Brown T."/>
            <person name="Cohen L."/>
        </authorList>
    </citation>
    <scope>NUCLEOTIDE SEQUENCE</scope>
    <source>
        <strain evidence="8">CCMP127</strain>
    </source>
</reference>
<keyword evidence="3 6" id="KW-0812">Transmembrane</keyword>
<dbReference type="PANTHER" id="PTHR42920:SF5">
    <property type="entry name" value="EAMA DOMAIN-CONTAINING PROTEIN"/>
    <property type="match status" value="1"/>
</dbReference>
<dbReference type="InterPro" id="IPR037185">
    <property type="entry name" value="EmrE-like"/>
</dbReference>
<feature type="transmembrane region" description="Helical" evidence="6">
    <location>
        <begin position="359"/>
        <end position="381"/>
    </location>
</feature>